<keyword evidence="3 4" id="KW-0408">Iron</keyword>
<dbReference type="NCBIfam" id="NF040606">
    <property type="entry name" value="CytoC_perox"/>
    <property type="match status" value="1"/>
</dbReference>
<feature type="transmembrane region" description="Helical" evidence="6">
    <location>
        <begin position="63"/>
        <end position="82"/>
    </location>
</feature>
<dbReference type="GO" id="GO:0004130">
    <property type="term" value="F:cytochrome-c peroxidase activity"/>
    <property type="evidence" value="ECO:0007669"/>
    <property type="project" value="TreeGrafter"/>
</dbReference>
<feature type="domain" description="Cytochrome c" evidence="7">
    <location>
        <begin position="402"/>
        <end position="659"/>
    </location>
</feature>
<dbReference type="AlphaFoldDB" id="A0A1I3EIG3"/>
<evidence type="ECO:0000256" key="4">
    <source>
        <dbReference type="PROSITE-ProRule" id="PRU00433"/>
    </source>
</evidence>
<feature type="domain" description="Cytochrome c" evidence="7">
    <location>
        <begin position="163"/>
        <end position="253"/>
    </location>
</feature>
<dbReference type="SUPFAM" id="SSF46626">
    <property type="entry name" value="Cytochrome c"/>
    <property type="match status" value="2"/>
</dbReference>
<keyword evidence="2 4" id="KW-0479">Metal-binding</keyword>
<evidence type="ECO:0000256" key="3">
    <source>
        <dbReference type="ARBA" id="ARBA00023004"/>
    </source>
</evidence>
<dbReference type="PANTHER" id="PTHR30600:SF9">
    <property type="entry name" value="BLR7738 PROTEIN"/>
    <property type="match status" value="1"/>
</dbReference>
<dbReference type="GO" id="GO:0046872">
    <property type="term" value="F:metal ion binding"/>
    <property type="evidence" value="ECO:0007669"/>
    <property type="project" value="UniProtKB-KW"/>
</dbReference>
<dbReference type="InterPro" id="IPR047758">
    <property type="entry name" value="CytoC_perox"/>
</dbReference>
<dbReference type="InterPro" id="IPR009056">
    <property type="entry name" value="Cyt_c-like_dom"/>
</dbReference>
<organism evidence="8 9">
    <name type="scientific">Albimonas pacifica</name>
    <dbReference type="NCBI Taxonomy" id="1114924"/>
    <lineage>
        <taxon>Bacteria</taxon>
        <taxon>Pseudomonadati</taxon>
        <taxon>Pseudomonadota</taxon>
        <taxon>Alphaproteobacteria</taxon>
        <taxon>Rhodobacterales</taxon>
        <taxon>Paracoccaceae</taxon>
        <taxon>Albimonas</taxon>
    </lineage>
</organism>
<proteinExistence type="predicted"/>
<dbReference type="STRING" id="1114924.SAMN05216258_103400"/>
<evidence type="ECO:0000313" key="9">
    <source>
        <dbReference type="Proteomes" id="UP000199377"/>
    </source>
</evidence>
<keyword evidence="6" id="KW-0472">Membrane</keyword>
<keyword evidence="6" id="KW-0812">Transmembrane</keyword>
<dbReference type="InterPro" id="IPR036909">
    <property type="entry name" value="Cyt_c-like_dom_sf"/>
</dbReference>
<dbReference type="Pfam" id="PF21419">
    <property type="entry name" value="RoxA-like_Cyt-c"/>
    <property type="match status" value="1"/>
</dbReference>
<keyword evidence="9" id="KW-1185">Reference proteome</keyword>
<dbReference type="Gene3D" id="1.10.760.10">
    <property type="entry name" value="Cytochrome c-like domain"/>
    <property type="match status" value="1"/>
</dbReference>
<dbReference type="RefSeq" id="WP_092859172.1">
    <property type="nucleotide sequence ID" value="NZ_FOQH01000003.1"/>
</dbReference>
<accession>A0A1I3EIG3</accession>
<dbReference type="EMBL" id="FOQH01000003">
    <property type="protein sequence ID" value="SFH98762.1"/>
    <property type="molecule type" value="Genomic_DNA"/>
</dbReference>
<protein>
    <recommendedName>
        <fullName evidence="7">Cytochrome c domain-containing protein</fullName>
    </recommendedName>
</protein>
<keyword evidence="6" id="KW-1133">Transmembrane helix</keyword>
<name>A0A1I3EIG3_9RHOB</name>
<evidence type="ECO:0000256" key="1">
    <source>
        <dbReference type="ARBA" id="ARBA00022617"/>
    </source>
</evidence>
<evidence type="ECO:0000256" key="6">
    <source>
        <dbReference type="SAM" id="Phobius"/>
    </source>
</evidence>
<dbReference type="GO" id="GO:0009055">
    <property type="term" value="F:electron transfer activity"/>
    <property type="evidence" value="ECO:0007669"/>
    <property type="project" value="InterPro"/>
</dbReference>
<dbReference type="PANTHER" id="PTHR30600">
    <property type="entry name" value="CYTOCHROME C PEROXIDASE-RELATED"/>
    <property type="match status" value="1"/>
</dbReference>
<feature type="region of interest" description="Disordered" evidence="5">
    <location>
        <begin position="1"/>
        <end position="53"/>
    </location>
</feature>
<dbReference type="InterPro" id="IPR051395">
    <property type="entry name" value="Cytochrome_c_Peroxidase/MauG"/>
</dbReference>
<dbReference type="PROSITE" id="PS51007">
    <property type="entry name" value="CYTC"/>
    <property type="match status" value="2"/>
</dbReference>
<evidence type="ECO:0000313" key="8">
    <source>
        <dbReference type="EMBL" id="SFH98762.1"/>
    </source>
</evidence>
<sequence length="659" mass="69638">MTERNEGAGEARIGVQSRRVETPAQVAYDEGSSRVRERPGAGGEGGARPARRALARRRRGRRLALLAAGAAAALGLGLAPAGEGPRAGPGTYVLDQGPAWSPELRREWSRLDQGSALIPMAWARALSVDGAAQGPGFLDDGLARFGFLADLYDPDALPVGFTDAVLDGQEVLGMTCAACHTREIEIDGRAYRADGGPALADHLAFTEALRDAMGATLADPAAFEAFAGRVAAAGGEPDPQALRAAAARWFSDFDLITTRSDPGDVRWGPGRIDALQMISNRLTGLDINEPDIRRIPGNIRPATAPARNPFLWNATRQSRTQWLGFASNASSMDRLGRNVGQVYGVFARFGVHRRTGGLQIVSNLDLLSENSVNFENLERLEALVAEMGPPAFPFPPTVEEEALIAQGEALFARRCQACHALEPKAWSALAPERERPAQGFADQPAYFATPLADVGTDVRQCLVFAGKVKTGMLMDGYLRLPKMMGGGIGPLGDEATPKEALALTVKGAVVQWKLSGLPDAPSVLSTAAGLIRGAGRSSSIAELTAFVDEPAPAAPASCRYAGRALHGVWAAAPYLHNGSVRSLRQLLEPAAARDASFAVGPVYDLEEGGLAREQPEGAFVLETTGCEAPASGDSRCGHEYGVDLAPGQKDALVAYLKRL</sequence>
<evidence type="ECO:0000256" key="5">
    <source>
        <dbReference type="SAM" id="MobiDB-lite"/>
    </source>
</evidence>
<gene>
    <name evidence="8" type="ORF">SAMN05216258_103400</name>
</gene>
<dbReference type="GO" id="GO:0020037">
    <property type="term" value="F:heme binding"/>
    <property type="evidence" value="ECO:0007669"/>
    <property type="project" value="InterPro"/>
</dbReference>
<dbReference type="Proteomes" id="UP000199377">
    <property type="component" value="Unassembled WGS sequence"/>
</dbReference>
<reference evidence="8 9" key="1">
    <citation type="submission" date="2016-10" db="EMBL/GenBank/DDBJ databases">
        <authorList>
            <person name="de Groot N.N."/>
        </authorList>
    </citation>
    <scope>NUCLEOTIDE SEQUENCE [LARGE SCALE GENOMIC DNA]</scope>
    <source>
        <strain evidence="8 9">CGMCC 1.11030</strain>
    </source>
</reference>
<keyword evidence="1 4" id="KW-0349">Heme</keyword>
<evidence type="ECO:0000259" key="7">
    <source>
        <dbReference type="PROSITE" id="PS51007"/>
    </source>
</evidence>
<dbReference type="OrthoDB" id="417271at2"/>
<evidence type="ECO:0000256" key="2">
    <source>
        <dbReference type="ARBA" id="ARBA00022723"/>
    </source>
</evidence>